<dbReference type="AlphaFoldDB" id="A0A8T8SBC4"/>
<accession>A0A8T8SBC4</accession>
<dbReference type="Pfam" id="PF14509">
    <property type="entry name" value="GH97_C"/>
    <property type="match status" value="1"/>
</dbReference>
<name>A0A8T8SBC4_9BASI</name>
<comment type="caution">
    <text evidence="2">The sequence shown here is derived from an EMBL/GenBank/DDBJ whole genome shotgun (WGS) entry which is preliminary data.</text>
</comment>
<protein>
    <recommendedName>
        <fullName evidence="1">Glycosyl-hydrolase 97 C-terminal oligomerisation domain-containing protein</fullName>
    </recommendedName>
</protein>
<dbReference type="InterPro" id="IPR029483">
    <property type="entry name" value="GH97_C"/>
</dbReference>
<dbReference type="PANTHER" id="PTHR35803">
    <property type="entry name" value="GLUCAN 1,4-ALPHA-GLUCOSIDASE SUSB-RELATED"/>
    <property type="match status" value="1"/>
</dbReference>
<dbReference type="InterPro" id="IPR052720">
    <property type="entry name" value="Glycosyl_hydrolase_97"/>
</dbReference>
<dbReference type="Proteomes" id="UP000077671">
    <property type="component" value="Unassembled WGS sequence"/>
</dbReference>
<dbReference type="EMBL" id="LWDD02003802">
    <property type="protein sequence ID" value="KAE8236342.1"/>
    <property type="molecule type" value="Genomic_DNA"/>
</dbReference>
<evidence type="ECO:0000259" key="1">
    <source>
        <dbReference type="Pfam" id="PF14509"/>
    </source>
</evidence>
<dbReference type="InterPro" id="IPR013785">
    <property type="entry name" value="Aldolase_TIM"/>
</dbReference>
<sequence length="149" mass="16175">GMEYNAWGAFANGPDHEPTLVYTRMLSGPMDFTPGVLSLEVPADWSESHLIAGEVGDYAIFARKDRNSADWYVGGVNDATARTLTLRFDFLEPGRTYVATIYKDGDGASYLTEARHSIAYDSIKVKKGDSYTLWLAPGGGAAMRLAAGK</sequence>
<reference evidence="2" key="2">
    <citation type="journal article" date="2019" name="IMA Fungus">
        <title>Genome sequencing and comparison of five Tilletia species to identify candidate genes for the detection of regulated species infecting wheat.</title>
        <authorList>
            <person name="Nguyen H.D.T."/>
            <person name="Sultana T."/>
            <person name="Kesanakurti P."/>
            <person name="Hambleton S."/>
        </authorList>
    </citation>
    <scope>NUCLEOTIDE SEQUENCE</scope>
    <source>
        <strain evidence="2">DAOMC 238032</strain>
    </source>
</reference>
<feature type="non-terminal residue" evidence="2">
    <location>
        <position position="1"/>
    </location>
</feature>
<evidence type="ECO:0000313" key="3">
    <source>
        <dbReference type="Proteomes" id="UP000077671"/>
    </source>
</evidence>
<reference evidence="2" key="1">
    <citation type="submission" date="2016-04" db="EMBL/GenBank/DDBJ databases">
        <authorList>
            <person name="Nguyen H.D."/>
            <person name="Kesanakurti P."/>
            <person name="Cullis J."/>
            <person name="Levesque C.A."/>
            <person name="Hambleton S."/>
        </authorList>
    </citation>
    <scope>NUCLEOTIDE SEQUENCE</scope>
    <source>
        <strain evidence="2">DAOMC 238032</strain>
    </source>
</reference>
<evidence type="ECO:0000313" key="2">
    <source>
        <dbReference type="EMBL" id="KAE8236342.1"/>
    </source>
</evidence>
<feature type="domain" description="Glycosyl-hydrolase 97 C-terminal oligomerisation" evidence="1">
    <location>
        <begin position="44"/>
        <end position="145"/>
    </location>
</feature>
<proteinExistence type="predicted"/>
<gene>
    <name evidence="2" type="ORF">A4X03_0g9472</name>
</gene>
<organism evidence="2 3">
    <name type="scientific">Tilletia caries</name>
    <name type="common">wheat bunt fungus</name>
    <dbReference type="NCBI Taxonomy" id="13290"/>
    <lineage>
        <taxon>Eukaryota</taxon>
        <taxon>Fungi</taxon>
        <taxon>Dikarya</taxon>
        <taxon>Basidiomycota</taxon>
        <taxon>Ustilaginomycotina</taxon>
        <taxon>Exobasidiomycetes</taxon>
        <taxon>Tilletiales</taxon>
        <taxon>Tilletiaceae</taxon>
        <taxon>Tilletia</taxon>
    </lineage>
</organism>
<dbReference type="Gene3D" id="3.20.20.70">
    <property type="entry name" value="Aldolase class I"/>
    <property type="match status" value="2"/>
</dbReference>